<dbReference type="Proteomes" id="UP000076848">
    <property type="component" value="Unassembled WGS sequence"/>
</dbReference>
<dbReference type="OrthoDB" id="111180at2"/>
<reference evidence="2 3" key="1">
    <citation type="submission" date="2016-04" db="EMBL/GenBank/DDBJ databases">
        <authorList>
            <consortium name="Pathogen Informatics"/>
        </authorList>
    </citation>
    <scope>NUCLEOTIDE SEQUENCE [LARGE SCALE GENOMIC DNA]</scope>
    <source>
        <strain evidence="2 3">H050680373</strain>
    </source>
</reference>
<accession>A0A157SRF8</accession>
<dbReference type="InterPro" id="IPR008490">
    <property type="entry name" value="Transposase_InsH_N"/>
</dbReference>
<gene>
    <name evidence="2" type="ORF">SAMEA3906486_04400</name>
</gene>
<organism evidence="2 3">
    <name type="scientific">Bordetella ansorpii</name>
    <dbReference type="NCBI Taxonomy" id="288768"/>
    <lineage>
        <taxon>Bacteria</taxon>
        <taxon>Pseudomonadati</taxon>
        <taxon>Pseudomonadota</taxon>
        <taxon>Betaproteobacteria</taxon>
        <taxon>Burkholderiales</taxon>
        <taxon>Alcaligenaceae</taxon>
        <taxon>Bordetella</taxon>
    </lineage>
</organism>
<keyword evidence="3" id="KW-1185">Reference proteome</keyword>
<dbReference type="AlphaFoldDB" id="A0A157SRF8"/>
<evidence type="ECO:0000313" key="3">
    <source>
        <dbReference type="Proteomes" id="UP000076848"/>
    </source>
</evidence>
<evidence type="ECO:0000313" key="2">
    <source>
        <dbReference type="EMBL" id="SAI72997.1"/>
    </source>
</evidence>
<dbReference type="RefSeq" id="WP_066131843.1">
    <property type="nucleotide sequence ID" value="NZ_FKIF01000008.1"/>
</dbReference>
<evidence type="ECO:0000259" key="1">
    <source>
        <dbReference type="Pfam" id="PF05598"/>
    </source>
</evidence>
<protein>
    <recommendedName>
        <fullName evidence="1">Transposase InsH N-terminal domain-containing protein</fullName>
    </recommendedName>
</protein>
<sequence>MNLFKHDIGLRQLDTERTYYVHRAHEGEHVLVRNRGKPYACIVSYESIRNMPTHLGDWVPASHPLRSLNETVEHLLHTGGEQTLSDVQAEREWSAPVAELYRALLLQLVYSLGDAGQLYTAIHGNLIYRWFIGKRDIFLLDGLPAKDRFVVDVELLPNHTSVLTLLRQAIDSLPESDRMGEQSYHLNYGLLQVWQHRARR</sequence>
<proteinExistence type="predicted"/>
<dbReference type="EMBL" id="FKIF01000008">
    <property type="protein sequence ID" value="SAI72997.1"/>
    <property type="molecule type" value="Genomic_DNA"/>
</dbReference>
<name>A0A157SRF8_9BORD</name>
<dbReference type="Pfam" id="PF05598">
    <property type="entry name" value="DUF772"/>
    <property type="match status" value="1"/>
</dbReference>
<feature type="domain" description="Transposase InsH N-terminal" evidence="1">
    <location>
        <begin position="55"/>
        <end position="133"/>
    </location>
</feature>